<reference evidence="1 2" key="1">
    <citation type="journal article" date="2015" name="Stand. Genomic Sci.">
        <title>Genomic Encyclopedia of Bacterial and Archaeal Type Strains, Phase III: the genomes of soil and plant-associated and newly described type strains.</title>
        <authorList>
            <person name="Whitman W.B."/>
            <person name="Woyke T."/>
            <person name="Klenk H.P."/>
            <person name="Zhou Y."/>
            <person name="Lilburn T.G."/>
            <person name="Beck B.J."/>
            <person name="De Vos P."/>
            <person name="Vandamme P."/>
            <person name="Eisen J.A."/>
            <person name="Garrity G."/>
            <person name="Hugenholtz P."/>
            <person name="Kyrpides N.C."/>
        </authorList>
    </citation>
    <scope>NUCLEOTIDE SEQUENCE [LARGE SCALE GENOMIC DNA]</scope>
    <source>
        <strain evidence="1 2">CGMCC 1.6844</strain>
    </source>
</reference>
<proteinExistence type="predicted"/>
<dbReference type="PROSITE" id="PS51257">
    <property type="entry name" value="PROKAR_LIPOPROTEIN"/>
    <property type="match status" value="1"/>
</dbReference>
<comment type="caution">
    <text evidence="1">The sequence shown here is derived from an EMBL/GenBank/DDBJ whole genome shotgun (WGS) entry which is preliminary data.</text>
</comment>
<organism evidence="1 2">
    <name type="scientific">Flavobacterium cheniae</name>
    <dbReference type="NCBI Taxonomy" id="295428"/>
    <lineage>
        <taxon>Bacteria</taxon>
        <taxon>Pseudomonadati</taxon>
        <taxon>Bacteroidota</taxon>
        <taxon>Flavobacteriia</taxon>
        <taxon>Flavobacteriales</taxon>
        <taxon>Flavobacteriaceae</taxon>
        <taxon>Flavobacterium</taxon>
    </lineage>
</organism>
<name>A0A562KC90_9FLAO</name>
<accession>A0A562KC90</accession>
<dbReference type="OrthoDB" id="1369691at2"/>
<keyword evidence="2" id="KW-1185">Reference proteome</keyword>
<dbReference type="RefSeq" id="WP_133606093.1">
    <property type="nucleotide sequence ID" value="NZ_SNZC01000001.1"/>
</dbReference>
<gene>
    <name evidence="1" type="ORF">IP97_02108</name>
</gene>
<dbReference type="Proteomes" id="UP000315312">
    <property type="component" value="Unassembled WGS sequence"/>
</dbReference>
<dbReference type="EMBL" id="VLKM01000009">
    <property type="protein sequence ID" value="TWH93039.1"/>
    <property type="molecule type" value="Genomic_DNA"/>
</dbReference>
<evidence type="ECO:0008006" key="3">
    <source>
        <dbReference type="Google" id="ProtNLM"/>
    </source>
</evidence>
<dbReference type="AlphaFoldDB" id="A0A562KC90"/>
<evidence type="ECO:0000313" key="2">
    <source>
        <dbReference type="Proteomes" id="UP000315312"/>
    </source>
</evidence>
<sequence>MRLKIFLLLFISSLLFSSCLLKPIQSEFSLQRTFSDPVIIGEFDNGKILIYNGAGFNHKIDNSSFINVWINNKPLGQLMSNEFAIIYLLPGKYEFKLVHKDIKNFTSTHIIEIDKDTKVICVKPTITSNKAEITNAIPNNFHLFRNIIRQK</sequence>
<protein>
    <recommendedName>
        <fullName evidence="3">DUF2846 domain-containing protein</fullName>
    </recommendedName>
</protein>
<evidence type="ECO:0000313" key="1">
    <source>
        <dbReference type="EMBL" id="TWH93039.1"/>
    </source>
</evidence>